<dbReference type="EMBL" id="JARYMX010000008">
    <property type="protein sequence ID" value="KAJ9539025.1"/>
    <property type="molecule type" value="Genomic_DNA"/>
</dbReference>
<evidence type="ECO:0000313" key="1">
    <source>
        <dbReference type="EMBL" id="KAJ9539025.1"/>
    </source>
</evidence>
<sequence>MCLDQLGLRSWFFSCQFDTRIAQNPNKNSPGNWSKAPCRSKWDSVACKLFRGMIGSLLYLTTSRPDIMSMWMNLGSSENKRSNFLLREIERLSSEKRTNDNDDV</sequence>
<comment type="caution">
    <text evidence="1">The sequence shown here is derived from an EMBL/GenBank/DDBJ whole genome shotgun (WGS) entry which is preliminary data.</text>
</comment>
<evidence type="ECO:0000313" key="2">
    <source>
        <dbReference type="Proteomes" id="UP001172457"/>
    </source>
</evidence>
<protein>
    <submittedName>
        <fullName evidence="1">Uncharacterized protein</fullName>
    </submittedName>
</protein>
<reference evidence="1" key="1">
    <citation type="submission" date="2023-03" db="EMBL/GenBank/DDBJ databases">
        <title>Chromosome-scale reference genome and RAD-based genetic map of yellow starthistle (Centaurea solstitialis) reveal putative structural variation and QTLs associated with invader traits.</title>
        <authorList>
            <person name="Reatini B."/>
            <person name="Cang F.A."/>
            <person name="Jiang Q."/>
            <person name="Mckibben M.T.W."/>
            <person name="Barker M.S."/>
            <person name="Rieseberg L.H."/>
            <person name="Dlugosch K.M."/>
        </authorList>
    </citation>
    <scope>NUCLEOTIDE SEQUENCE</scope>
    <source>
        <strain evidence="1">CAN-66</strain>
        <tissue evidence="1">Leaf</tissue>
    </source>
</reference>
<dbReference type="Proteomes" id="UP001172457">
    <property type="component" value="Chromosome 8"/>
</dbReference>
<keyword evidence="2" id="KW-1185">Reference proteome</keyword>
<name>A0AA38SA59_9ASTR</name>
<gene>
    <name evidence="1" type="ORF">OSB04_031758</name>
</gene>
<dbReference type="AlphaFoldDB" id="A0AA38SA59"/>
<proteinExistence type="predicted"/>
<organism evidence="1 2">
    <name type="scientific">Centaurea solstitialis</name>
    <name type="common">yellow star-thistle</name>
    <dbReference type="NCBI Taxonomy" id="347529"/>
    <lineage>
        <taxon>Eukaryota</taxon>
        <taxon>Viridiplantae</taxon>
        <taxon>Streptophyta</taxon>
        <taxon>Embryophyta</taxon>
        <taxon>Tracheophyta</taxon>
        <taxon>Spermatophyta</taxon>
        <taxon>Magnoliopsida</taxon>
        <taxon>eudicotyledons</taxon>
        <taxon>Gunneridae</taxon>
        <taxon>Pentapetalae</taxon>
        <taxon>asterids</taxon>
        <taxon>campanulids</taxon>
        <taxon>Asterales</taxon>
        <taxon>Asteraceae</taxon>
        <taxon>Carduoideae</taxon>
        <taxon>Cardueae</taxon>
        <taxon>Centaureinae</taxon>
        <taxon>Centaurea</taxon>
    </lineage>
</organism>
<accession>A0AA38SA59</accession>